<dbReference type="Proteomes" id="UP000244722">
    <property type="component" value="Unassembled WGS sequence"/>
</dbReference>
<feature type="region of interest" description="Disordered" evidence="1">
    <location>
        <begin position="114"/>
        <end position="141"/>
    </location>
</feature>
<evidence type="ECO:0000313" key="2">
    <source>
        <dbReference type="EMBL" id="PUU80011.1"/>
    </source>
</evidence>
<evidence type="ECO:0000256" key="1">
    <source>
        <dbReference type="SAM" id="MobiDB-lite"/>
    </source>
</evidence>
<evidence type="ECO:0000313" key="3">
    <source>
        <dbReference type="Proteomes" id="UP000244722"/>
    </source>
</evidence>
<feature type="compositionally biased region" description="Polar residues" evidence="1">
    <location>
        <begin position="450"/>
        <end position="460"/>
    </location>
</feature>
<sequence>MTTDILAVQGASVRLEYVFSMAQEVILYHHSRLQSSTIRVSMPVKFYEYEELQLELAAHADEKKRSTETDNGYISDDDESHQEETVCSLVDQDGTRAFAREPRPMLPDRVLIKSQHARPPPSHSQNQDVDPLIDSEGSGNDGRIWDSAVNMYIAANTEEEEKLAEEEPQISGEEMRDLESIHDGDNLDVGHIEGLAGHQEEIRFKEQGQTDLNATIGVTNSKRSGTGNKVEVFFQNDSYGEWAPPTSRKITLEETQAEMIFVIVAAGLNMIYRDEIGEYVGKAMGWNIVRYASIEQVHAKLGSLTTKDTNMKGHMKKALLSLFKAMGAITTAQRILLTAVALDCLQEYKKILGKCLDHRTSCETDERECEFEVGDFCITELKRRGNQGWNTRAVARGSSGSGGDGTAGTPRSGGTNRSSNAAGAAGTPAADEGGGATGWAAGSAVRDSARSANGGTTGCTVYQGDGVEPSRTGGRGNPLSTPVQWSPTPH</sequence>
<keyword evidence="3" id="KW-1185">Reference proteome</keyword>
<feature type="compositionally biased region" description="Low complexity" evidence="1">
    <location>
        <begin position="421"/>
        <end position="431"/>
    </location>
</feature>
<reference evidence="2 3" key="1">
    <citation type="submission" date="2017-04" db="EMBL/GenBank/DDBJ databases">
        <title>Draft genome sequence of Tuber borchii Vittad., a whitish edible truffle.</title>
        <authorList>
            <consortium name="DOE Joint Genome Institute"/>
            <person name="Murat C."/>
            <person name="Kuo A."/>
            <person name="Barry K.W."/>
            <person name="Clum A."/>
            <person name="Dockter R.B."/>
            <person name="Fauchery L."/>
            <person name="Iotti M."/>
            <person name="Kohler A."/>
            <person name="Labutti K."/>
            <person name="Lindquist E.A."/>
            <person name="Lipzen A."/>
            <person name="Ohm R.A."/>
            <person name="Wang M."/>
            <person name="Grigoriev I.V."/>
            <person name="Zambonelli A."/>
            <person name="Martin F.M."/>
        </authorList>
    </citation>
    <scope>NUCLEOTIDE SEQUENCE [LARGE SCALE GENOMIC DNA]</scope>
    <source>
        <strain evidence="2 3">Tbo3840</strain>
    </source>
</reference>
<gene>
    <name evidence="2" type="ORF">B9Z19DRAFT_1124260</name>
</gene>
<feature type="compositionally biased region" description="Polar residues" evidence="1">
    <location>
        <begin position="478"/>
        <end position="490"/>
    </location>
</feature>
<feature type="region of interest" description="Disordered" evidence="1">
    <location>
        <begin position="60"/>
        <end position="83"/>
    </location>
</feature>
<dbReference type="AlphaFoldDB" id="A0A2T6ZWZ6"/>
<dbReference type="EMBL" id="NESQ01000075">
    <property type="protein sequence ID" value="PUU80011.1"/>
    <property type="molecule type" value="Genomic_DNA"/>
</dbReference>
<feature type="region of interest" description="Disordered" evidence="1">
    <location>
        <begin position="390"/>
        <end position="490"/>
    </location>
</feature>
<protein>
    <submittedName>
        <fullName evidence="2">Uncharacterized protein</fullName>
    </submittedName>
</protein>
<accession>A0A2T6ZWZ6</accession>
<name>A0A2T6ZWZ6_TUBBO</name>
<comment type="caution">
    <text evidence="2">The sequence shown here is derived from an EMBL/GenBank/DDBJ whole genome shotgun (WGS) entry which is preliminary data.</text>
</comment>
<proteinExistence type="predicted"/>
<organism evidence="2 3">
    <name type="scientific">Tuber borchii</name>
    <name type="common">White truffle</name>
    <dbReference type="NCBI Taxonomy" id="42251"/>
    <lineage>
        <taxon>Eukaryota</taxon>
        <taxon>Fungi</taxon>
        <taxon>Dikarya</taxon>
        <taxon>Ascomycota</taxon>
        <taxon>Pezizomycotina</taxon>
        <taxon>Pezizomycetes</taxon>
        <taxon>Pezizales</taxon>
        <taxon>Tuberaceae</taxon>
        <taxon>Tuber</taxon>
    </lineage>
</organism>